<dbReference type="Proteomes" id="UP001596513">
    <property type="component" value="Unassembled WGS sequence"/>
</dbReference>
<name>A0ABW2U5G3_9BACT</name>
<sequence>MQFRGYEGRTKPSEVSGQPRLYYDRAAPFIRPVKYFNIYKPTVTARRPTAYLIPQAWGEVVDILRRNGATLEPLAQDVTVPVEVYHFEDYKTSPRAYEGHYLHSQVKLRTATETVTFHKGDLVCYLSGTAPVRYLLETLEPQATDSFFAWGFFDSVLQQKEHFSDYVFEDVAADLLRRDAALRQRLETLKQQNPAFASNGPAQLEWVYLNSPHHEPGYNRYPVARWMGQGELRSK</sequence>
<proteinExistence type="predicted"/>
<evidence type="ECO:0000313" key="2">
    <source>
        <dbReference type="Proteomes" id="UP001596513"/>
    </source>
</evidence>
<dbReference type="RefSeq" id="WP_380204203.1">
    <property type="nucleotide sequence ID" value="NZ_JBHTEK010000001.1"/>
</dbReference>
<organism evidence="1 2">
    <name type="scientific">Hymenobacter humi</name>
    <dbReference type="NCBI Taxonomy" id="1411620"/>
    <lineage>
        <taxon>Bacteria</taxon>
        <taxon>Pseudomonadati</taxon>
        <taxon>Bacteroidota</taxon>
        <taxon>Cytophagia</taxon>
        <taxon>Cytophagales</taxon>
        <taxon>Hymenobacteraceae</taxon>
        <taxon>Hymenobacter</taxon>
    </lineage>
</organism>
<gene>
    <name evidence="1" type="ORF">ACFQT0_15880</name>
</gene>
<reference evidence="2" key="1">
    <citation type="journal article" date="2019" name="Int. J. Syst. Evol. Microbiol.">
        <title>The Global Catalogue of Microorganisms (GCM) 10K type strain sequencing project: providing services to taxonomists for standard genome sequencing and annotation.</title>
        <authorList>
            <consortium name="The Broad Institute Genomics Platform"/>
            <consortium name="The Broad Institute Genome Sequencing Center for Infectious Disease"/>
            <person name="Wu L."/>
            <person name="Ma J."/>
        </authorList>
    </citation>
    <scope>NUCLEOTIDE SEQUENCE [LARGE SCALE GENOMIC DNA]</scope>
    <source>
        <strain evidence="2">JCM 19635</strain>
    </source>
</reference>
<evidence type="ECO:0000313" key="1">
    <source>
        <dbReference type="EMBL" id="MFC7668685.1"/>
    </source>
</evidence>
<accession>A0ABW2U5G3</accession>
<protein>
    <submittedName>
        <fullName evidence="1">Uncharacterized protein</fullName>
    </submittedName>
</protein>
<keyword evidence="2" id="KW-1185">Reference proteome</keyword>
<comment type="caution">
    <text evidence="1">The sequence shown here is derived from an EMBL/GenBank/DDBJ whole genome shotgun (WGS) entry which is preliminary data.</text>
</comment>
<dbReference type="EMBL" id="JBHTEK010000001">
    <property type="protein sequence ID" value="MFC7668685.1"/>
    <property type="molecule type" value="Genomic_DNA"/>
</dbReference>